<feature type="binding site" evidence="5">
    <location>
        <position position="100"/>
    </location>
    <ligand>
        <name>NAD(+)</name>
        <dbReference type="ChEBI" id="CHEBI:57540"/>
    </ligand>
</feature>
<dbReference type="OrthoDB" id="9802969at2"/>
<evidence type="ECO:0000256" key="6">
    <source>
        <dbReference type="RuleBase" id="RU003369"/>
    </source>
</evidence>
<organism evidence="10 11">
    <name type="scientific">Bradyrhizobium erythrophlei</name>
    <dbReference type="NCBI Taxonomy" id="1437360"/>
    <lineage>
        <taxon>Bacteria</taxon>
        <taxon>Pseudomonadati</taxon>
        <taxon>Pseudomonadota</taxon>
        <taxon>Alphaproteobacteria</taxon>
        <taxon>Hyphomicrobiales</taxon>
        <taxon>Nitrobacteraceae</taxon>
        <taxon>Bradyrhizobium</taxon>
    </lineage>
</organism>
<comment type="similarity">
    <text evidence="6">Belongs to the LDH/MDH superfamily.</text>
</comment>
<dbReference type="SUPFAM" id="SSF51735">
    <property type="entry name" value="NAD(P)-binding Rossmann-fold domains"/>
    <property type="match status" value="1"/>
</dbReference>
<reference evidence="10 11" key="1">
    <citation type="submission" date="2016-11" db="EMBL/GenBank/DDBJ databases">
        <authorList>
            <person name="Jaros S."/>
            <person name="Januszkiewicz K."/>
            <person name="Wedrychowicz H."/>
        </authorList>
    </citation>
    <scope>NUCLEOTIDE SEQUENCE [LARGE SCALE GENOMIC DNA]</scope>
    <source>
        <strain evidence="10 11">GAS138</strain>
    </source>
</reference>
<feature type="binding site" evidence="5">
    <location>
        <position position="32"/>
    </location>
    <ligand>
        <name>NAD(+)</name>
        <dbReference type="ChEBI" id="CHEBI:57540"/>
    </ligand>
</feature>
<dbReference type="InterPro" id="IPR001236">
    <property type="entry name" value="Lactate/malate_DH_N"/>
</dbReference>
<feature type="active site" description="Proton acceptor" evidence="4">
    <location>
        <position position="178"/>
    </location>
</feature>
<dbReference type="Pfam" id="PF02866">
    <property type="entry name" value="Ldh_1_C"/>
    <property type="match status" value="1"/>
</dbReference>
<accession>A0A1M5VZI4</accession>
<proteinExistence type="inferred from homology"/>
<dbReference type="SUPFAM" id="SSF56327">
    <property type="entry name" value="LDH C-terminal domain-like"/>
    <property type="match status" value="1"/>
</dbReference>
<feature type="region of interest" description="Disordered" evidence="7">
    <location>
        <begin position="285"/>
        <end position="309"/>
    </location>
</feature>
<gene>
    <name evidence="10" type="ORF">SAMN05443248_6267</name>
</gene>
<dbReference type="InterPro" id="IPR022383">
    <property type="entry name" value="Lactate/malate_DH_C"/>
</dbReference>
<dbReference type="PRINTS" id="PR00086">
    <property type="entry name" value="LLDHDRGNASE"/>
</dbReference>
<keyword evidence="2 6" id="KW-0560">Oxidoreductase</keyword>
<feature type="binding site" evidence="5">
    <location>
        <begin position="7"/>
        <end position="12"/>
    </location>
    <ligand>
        <name>NAD(+)</name>
        <dbReference type="ChEBI" id="CHEBI:57540"/>
    </ligand>
</feature>
<feature type="domain" description="Lactate/malate dehydrogenase N-terminal" evidence="8">
    <location>
        <begin position="1"/>
        <end position="141"/>
    </location>
</feature>
<protein>
    <submittedName>
        <fullName evidence="10">Malate dehydrogenase (NAD)</fullName>
    </submittedName>
</protein>
<evidence type="ECO:0000256" key="3">
    <source>
        <dbReference type="ARBA" id="ARBA00023027"/>
    </source>
</evidence>
<comment type="function">
    <text evidence="1">Catalyzes the reversible oxidation of malate to oxaloacetate.</text>
</comment>
<dbReference type="InterPro" id="IPR036291">
    <property type="entry name" value="NAD(P)-bd_dom_sf"/>
</dbReference>
<evidence type="ECO:0000259" key="9">
    <source>
        <dbReference type="Pfam" id="PF02866"/>
    </source>
</evidence>
<dbReference type="RefSeq" id="WP_079604696.1">
    <property type="nucleotide sequence ID" value="NZ_LT670817.1"/>
</dbReference>
<evidence type="ECO:0000313" key="11">
    <source>
        <dbReference type="Proteomes" id="UP000189796"/>
    </source>
</evidence>
<sequence length="309" mass="33315">MKIGIVGAGRVGCACALAAVVRGSARAIVIVDRTRARAKAVATDLRYGTPLCPKTTIVDGDYEELADAALVMITAGINEKTGGATDRSDPQGRLRLLEKNAEIYRDIVPRVVRAAPGAVILVVTDPPDPLADIARDSAGHDRVLSTGTFLDSLRFRVHLAEHFEVDANQVEAQVIGEHGVSEVFLWSSARIAGVPINKLIEQRGETLDKVREQIEKSVRYANITIIEGNDASQFGIGIVSARIAEMVLRDERAAIPIGSYHEKFGVTLSLPSVVGRDGVVRTFEPEMSPEEQQALERGAASLRKSESRT</sequence>
<evidence type="ECO:0000256" key="7">
    <source>
        <dbReference type="SAM" id="MobiDB-lite"/>
    </source>
</evidence>
<dbReference type="InterPro" id="IPR001557">
    <property type="entry name" value="L-lactate/malate_DH"/>
</dbReference>
<feature type="domain" description="Lactate/malate dehydrogenase C-terminal" evidence="9">
    <location>
        <begin position="148"/>
        <end position="305"/>
    </location>
</feature>
<dbReference type="GO" id="GO:0004459">
    <property type="term" value="F:L-lactate dehydrogenase (NAD+) activity"/>
    <property type="evidence" value="ECO:0007669"/>
    <property type="project" value="TreeGrafter"/>
</dbReference>
<evidence type="ECO:0000256" key="4">
    <source>
        <dbReference type="PIRSR" id="PIRSR000102-1"/>
    </source>
</evidence>
<keyword evidence="3 5" id="KW-0520">NAD</keyword>
<evidence type="ECO:0000256" key="1">
    <source>
        <dbReference type="ARBA" id="ARBA00003966"/>
    </source>
</evidence>
<evidence type="ECO:0000256" key="2">
    <source>
        <dbReference type="ARBA" id="ARBA00023002"/>
    </source>
</evidence>
<dbReference type="PANTHER" id="PTHR43128:SF16">
    <property type="entry name" value="L-LACTATE DEHYDROGENASE"/>
    <property type="match status" value="1"/>
</dbReference>
<dbReference type="Gene3D" id="3.90.110.10">
    <property type="entry name" value="Lactate dehydrogenase/glycoside hydrolase, family 4, C-terminal"/>
    <property type="match status" value="1"/>
</dbReference>
<dbReference type="PIRSF" id="PIRSF000102">
    <property type="entry name" value="Lac_mal_DH"/>
    <property type="match status" value="1"/>
</dbReference>
<dbReference type="InterPro" id="IPR015955">
    <property type="entry name" value="Lactate_DH/Glyco_Ohase_4_C"/>
</dbReference>
<evidence type="ECO:0000259" key="8">
    <source>
        <dbReference type="Pfam" id="PF00056"/>
    </source>
</evidence>
<evidence type="ECO:0000313" key="10">
    <source>
        <dbReference type="EMBL" id="SHH80729.1"/>
    </source>
</evidence>
<evidence type="ECO:0000256" key="5">
    <source>
        <dbReference type="PIRSR" id="PIRSR000102-3"/>
    </source>
</evidence>
<dbReference type="PANTHER" id="PTHR43128">
    <property type="entry name" value="L-2-HYDROXYCARBOXYLATE DEHYDROGENASE (NAD(P)(+))"/>
    <property type="match status" value="1"/>
</dbReference>
<dbReference type="Proteomes" id="UP000189796">
    <property type="component" value="Chromosome I"/>
</dbReference>
<dbReference type="Pfam" id="PF00056">
    <property type="entry name" value="Ldh_1_N"/>
    <property type="match status" value="1"/>
</dbReference>
<name>A0A1M5VZI4_9BRAD</name>
<dbReference type="AlphaFoldDB" id="A0A1M5VZI4"/>
<dbReference type="GO" id="GO:0006089">
    <property type="term" value="P:lactate metabolic process"/>
    <property type="evidence" value="ECO:0007669"/>
    <property type="project" value="TreeGrafter"/>
</dbReference>
<dbReference type="Gene3D" id="3.40.50.720">
    <property type="entry name" value="NAD(P)-binding Rossmann-like Domain"/>
    <property type="match status" value="1"/>
</dbReference>
<dbReference type="EMBL" id="LT670817">
    <property type="protein sequence ID" value="SHH80729.1"/>
    <property type="molecule type" value="Genomic_DNA"/>
</dbReference>